<dbReference type="GO" id="GO:0016787">
    <property type="term" value="F:hydrolase activity"/>
    <property type="evidence" value="ECO:0007669"/>
    <property type="project" value="UniProtKB-KW"/>
</dbReference>
<organism evidence="1 2">
    <name type="scientific">Odoribacter splanchnicus</name>
    <dbReference type="NCBI Taxonomy" id="28118"/>
    <lineage>
        <taxon>Bacteria</taxon>
        <taxon>Pseudomonadati</taxon>
        <taxon>Bacteroidota</taxon>
        <taxon>Bacteroidia</taxon>
        <taxon>Bacteroidales</taxon>
        <taxon>Odoribacteraceae</taxon>
        <taxon>Odoribacter</taxon>
    </lineage>
</organism>
<evidence type="ECO:0000313" key="2">
    <source>
        <dbReference type="Proteomes" id="UP000284434"/>
    </source>
</evidence>
<name>A0A413IDW3_9BACT</name>
<sequence>MHIVCAAACLAKELHKGQVDKAGKDYFEGHLLTVGCNGRDWKEQVVGFLHDVLEDTDYTSDEIMLALSRILLGWDVLPTESEWVEIKEALELLNSHTAPNREAYIERFRGHRLAISVKLNDLRHNMDISRIPHPSEEDLKRVKRYGGEYESLQKMLAKTVFPNSSNK</sequence>
<dbReference type="AlphaFoldDB" id="A0A413IDW3"/>
<dbReference type="Gene3D" id="1.10.3210.10">
    <property type="entry name" value="Hypothetical protein af1432"/>
    <property type="match status" value="1"/>
</dbReference>
<gene>
    <name evidence="1" type="ORF">DXA53_06700</name>
</gene>
<keyword evidence="1" id="KW-0378">Hydrolase</keyword>
<dbReference type="EMBL" id="QSCO01000007">
    <property type="protein sequence ID" value="RGY07833.1"/>
    <property type="molecule type" value="Genomic_DNA"/>
</dbReference>
<protein>
    <submittedName>
        <fullName evidence="1">Phosphohydrolase</fullName>
    </submittedName>
</protein>
<dbReference type="SUPFAM" id="SSF109604">
    <property type="entry name" value="HD-domain/PDEase-like"/>
    <property type="match status" value="1"/>
</dbReference>
<evidence type="ECO:0000313" key="1">
    <source>
        <dbReference type="EMBL" id="RGY07833.1"/>
    </source>
</evidence>
<proteinExistence type="predicted"/>
<accession>A0A413IDW3</accession>
<comment type="caution">
    <text evidence="1">The sequence shown here is derived from an EMBL/GenBank/DDBJ whole genome shotgun (WGS) entry which is preliminary data.</text>
</comment>
<dbReference type="Proteomes" id="UP000284434">
    <property type="component" value="Unassembled WGS sequence"/>
</dbReference>
<reference evidence="1 2" key="1">
    <citation type="submission" date="2018-08" db="EMBL/GenBank/DDBJ databases">
        <title>A genome reference for cultivated species of the human gut microbiota.</title>
        <authorList>
            <person name="Zou Y."/>
            <person name="Xue W."/>
            <person name="Luo G."/>
        </authorList>
    </citation>
    <scope>NUCLEOTIDE SEQUENCE [LARGE SCALE GENOMIC DNA]</scope>
    <source>
        <strain evidence="1 2">OF03-11</strain>
    </source>
</reference>